<dbReference type="Gene3D" id="3.90.70.10">
    <property type="entry name" value="Cysteine proteinases"/>
    <property type="match status" value="1"/>
</dbReference>
<name>A0ABU9N3B8_9FLAO</name>
<gene>
    <name evidence="3" type="ORF">WFZ85_00365</name>
</gene>
<dbReference type="PIRSF" id="PIRSF005700">
    <property type="entry name" value="PepC"/>
    <property type="match status" value="1"/>
</dbReference>
<keyword evidence="1" id="KW-0645">Protease</keyword>
<feature type="chain" id="PRO_5045138134" description="Aminopeptidase" evidence="2">
    <location>
        <begin position="22"/>
        <end position="380"/>
    </location>
</feature>
<dbReference type="RefSeq" id="WP_342694300.1">
    <property type="nucleotide sequence ID" value="NZ_JBCGDO010000001.1"/>
</dbReference>
<protein>
    <recommendedName>
        <fullName evidence="1">Aminopeptidase</fullName>
    </recommendedName>
</protein>
<dbReference type="InterPro" id="IPR038765">
    <property type="entry name" value="Papain-like_cys_pep_sf"/>
</dbReference>
<evidence type="ECO:0000256" key="1">
    <source>
        <dbReference type="PIRNR" id="PIRNR005700"/>
    </source>
</evidence>
<reference evidence="3 4" key="1">
    <citation type="submission" date="2024-03" db="EMBL/GenBank/DDBJ databases">
        <title>Two novel species of the genus Flavobacterium exhibiting potentially degradation of complex polysaccharides.</title>
        <authorList>
            <person name="Lian X."/>
        </authorList>
    </citation>
    <scope>NUCLEOTIDE SEQUENCE [LARGE SCALE GENOMIC DNA]</scope>
    <source>
        <strain evidence="4">j3</strain>
    </source>
</reference>
<evidence type="ECO:0000313" key="3">
    <source>
        <dbReference type="EMBL" id="MEM0541058.1"/>
    </source>
</evidence>
<dbReference type="Proteomes" id="UP001460072">
    <property type="component" value="Unassembled WGS sequence"/>
</dbReference>
<keyword evidence="1" id="KW-0378">Hydrolase</keyword>
<keyword evidence="1" id="KW-0788">Thiol protease</keyword>
<comment type="similarity">
    <text evidence="1">Belongs to the peptidase C1 family.</text>
</comment>
<keyword evidence="2" id="KW-0732">Signal</keyword>
<dbReference type="InterPro" id="IPR000169">
    <property type="entry name" value="Pept_cys_AS"/>
</dbReference>
<keyword evidence="1" id="KW-0031">Aminopeptidase</keyword>
<dbReference type="Pfam" id="PF03051">
    <property type="entry name" value="Peptidase_C1_2"/>
    <property type="match status" value="1"/>
</dbReference>
<dbReference type="EMBL" id="JBCGDO010000001">
    <property type="protein sequence ID" value="MEM0541058.1"/>
    <property type="molecule type" value="Genomic_DNA"/>
</dbReference>
<dbReference type="SUPFAM" id="SSF54001">
    <property type="entry name" value="Cysteine proteinases"/>
    <property type="match status" value="1"/>
</dbReference>
<dbReference type="InterPro" id="IPR004134">
    <property type="entry name" value="Peptidase_C1B"/>
</dbReference>
<feature type="signal peptide" evidence="2">
    <location>
        <begin position="1"/>
        <end position="21"/>
    </location>
</feature>
<proteinExistence type="inferred from homology"/>
<sequence>MNKLSICVVLFVLSYTGFSQSYDFQVIKEIEALPVVSQDNTGSCWSFSTISFLESEMIRITGTKTDLSEMYIVRSTYLDKAENYVMRQGKAQFGEGGLSHDVINSARKYGIVPSPSYMGKSTPEMKYNHSKMISELDNIVKKAVTETPKKYPNWKADYVAVLDTYMGKFDENSKIYVPNVKIDEQTTNEKSLTPKQFLATTKLNLDDYITITSFTSEPVYSNFILNIPDNFANGSMYNLPLDEFIENIDHALDKGFTLVLDTDVSEITFSSKNGIAVIPENDNDAATILKEIKTEKKITPEYRQAEFENYNTQDDHLMHIVGKVVDQKGNHYYKVKNSYGIQSGRNGFVYVSVPYVRLKAISVMLHKNGLMKKTKDALKL</sequence>
<dbReference type="PROSITE" id="PS00139">
    <property type="entry name" value="THIOL_PROTEASE_CYS"/>
    <property type="match status" value="1"/>
</dbReference>
<keyword evidence="4" id="KW-1185">Reference proteome</keyword>
<comment type="caution">
    <text evidence="3">The sequence shown here is derived from an EMBL/GenBank/DDBJ whole genome shotgun (WGS) entry which is preliminary data.</text>
</comment>
<organism evidence="3 4">
    <name type="scientific">Flavobacterium aureirubrum</name>
    <dbReference type="NCBI Taxonomy" id="3133147"/>
    <lineage>
        <taxon>Bacteria</taxon>
        <taxon>Pseudomonadati</taxon>
        <taxon>Bacteroidota</taxon>
        <taxon>Flavobacteriia</taxon>
        <taxon>Flavobacteriales</taxon>
        <taxon>Flavobacteriaceae</taxon>
        <taxon>Flavobacterium</taxon>
    </lineage>
</organism>
<evidence type="ECO:0000313" key="4">
    <source>
        <dbReference type="Proteomes" id="UP001460072"/>
    </source>
</evidence>
<evidence type="ECO:0000256" key="2">
    <source>
        <dbReference type="SAM" id="SignalP"/>
    </source>
</evidence>
<accession>A0ABU9N3B8</accession>